<dbReference type="GO" id="GO:0003677">
    <property type="term" value="F:DNA binding"/>
    <property type="evidence" value="ECO:0007669"/>
    <property type="project" value="UniProtKB-KW"/>
</dbReference>
<dbReference type="GeneID" id="61928389"/>
<name>A0AAP9MIZ7_CLOIN</name>
<dbReference type="SMART" id="SM00530">
    <property type="entry name" value="HTH_XRE"/>
    <property type="match status" value="1"/>
</dbReference>
<dbReference type="EMBL" id="CP048838">
    <property type="protein sequence ID" value="QJA05030.1"/>
    <property type="molecule type" value="Genomic_DNA"/>
</dbReference>
<evidence type="ECO:0000259" key="2">
    <source>
        <dbReference type="PROSITE" id="PS50943"/>
    </source>
</evidence>
<evidence type="ECO:0000256" key="1">
    <source>
        <dbReference type="ARBA" id="ARBA00023125"/>
    </source>
</evidence>
<dbReference type="PANTHER" id="PTHR46558">
    <property type="entry name" value="TRACRIPTIONAL REGULATORY PROTEIN-RELATED-RELATED"/>
    <property type="match status" value="1"/>
</dbReference>
<evidence type="ECO:0000313" key="4">
    <source>
        <dbReference type="Proteomes" id="UP000503330"/>
    </source>
</evidence>
<dbReference type="CDD" id="cd00093">
    <property type="entry name" value="HTH_XRE"/>
    <property type="match status" value="1"/>
</dbReference>
<reference evidence="3 4" key="1">
    <citation type="submission" date="2020-02" db="EMBL/GenBank/DDBJ databases">
        <authorList>
            <person name="Kociolek L.K."/>
            <person name="Ozer E.A."/>
        </authorList>
    </citation>
    <scope>NUCLEOTIDE SEQUENCE [LARGE SCALE GENOMIC DNA]</scope>
    <source>
        <strain evidence="3 4">ATCC 14501</strain>
    </source>
</reference>
<dbReference type="RefSeq" id="WP_002606581.1">
    <property type="nucleotide sequence ID" value="NZ_BAAACC010000014.1"/>
</dbReference>
<dbReference type="Proteomes" id="UP000503330">
    <property type="component" value="Chromosome"/>
</dbReference>
<evidence type="ECO:0000313" key="3">
    <source>
        <dbReference type="EMBL" id="QJA05030.1"/>
    </source>
</evidence>
<protein>
    <submittedName>
        <fullName evidence="3">Helix-turn-helix transcriptional regulator</fullName>
    </submittedName>
</protein>
<keyword evidence="1" id="KW-0238">DNA-binding</keyword>
<dbReference type="SUPFAM" id="SSF47413">
    <property type="entry name" value="lambda repressor-like DNA-binding domains"/>
    <property type="match status" value="1"/>
</dbReference>
<feature type="domain" description="HTH cro/C1-type" evidence="2">
    <location>
        <begin position="7"/>
        <end position="61"/>
    </location>
</feature>
<organism evidence="3 4">
    <name type="scientific">Clostridium innocuum</name>
    <dbReference type="NCBI Taxonomy" id="1522"/>
    <lineage>
        <taxon>Bacteria</taxon>
        <taxon>Bacillati</taxon>
        <taxon>Bacillota</taxon>
        <taxon>Clostridia</taxon>
        <taxon>Eubacteriales</taxon>
        <taxon>Clostridiaceae</taxon>
        <taxon>Clostridium</taxon>
    </lineage>
</organism>
<dbReference type="PANTHER" id="PTHR46558:SF11">
    <property type="entry name" value="HTH-TYPE TRANSCRIPTIONAL REGULATOR XRE"/>
    <property type="match status" value="1"/>
</dbReference>
<dbReference type="AlphaFoldDB" id="A0AAP9MIZ7"/>
<dbReference type="Pfam" id="PF01381">
    <property type="entry name" value="HTH_3"/>
    <property type="match status" value="1"/>
</dbReference>
<sequence length="210" mass="24764">MSFGNRLQQLRKDMNMTQKEFADLLDIPQPSVSAYENNKNTPNQDILVTIAKRCNVSLDWLCEISNNKKSITSMDDVIDFIFELLEANELGIEIEVNRRPYNDIETEDDRYCAQLTVYGNDSHSENATLVEAINEINQAYNKHKNYLMDDLYYQKQKELIKEKYQAILTKEKLPELSLEEQSKKQLEYLQNVMKHNQEKIESSRKKREEK</sequence>
<gene>
    <name evidence="3" type="ORF">G4D54_22590</name>
</gene>
<proteinExistence type="predicted"/>
<dbReference type="PROSITE" id="PS50943">
    <property type="entry name" value="HTH_CROC1"/>
    <property type="match status" value="1"/>
</dbReference>
<dbReference type="InterPro" id="IPR010982">
    <property type="entry name" value="Lambda_DNA-bd_dom_sf"/>
</dbReference>
<accession>A0AAP9MIZ7</accession>
<dbReference type="InterPro" id="IPR001387">
    <property type="entry name" value="Cro/C1-type_HTH"/>
</dbReference>
<dbReference type="Gene3D" id="1.10.260.40">
    <property type="entry name" value="lambda repressor-like DNA-binding domains"/>
    <property type="match status" value="1"/>
</dbReference>